<evidence type="ECO:0000313" key="6">
    <source>
        <dbReference type="EMBL" id="WBG92861.1"/>
    </source>
</evidence>
<dbReference type="PANTHER" id="PTHR30537">
    <property type="entry name" value="HTH-TYPE TRANSCRIPTIONAL REGULATOR"/>
    <property type="match status" value="1"/>
</dbReference>
<dbReference type="PROSITE" id="PS50931">
    <property type="entry name" value="HTH_LYSR"/>
    <property type="match status" value="1"/>
</dbReference>
<dbReference type="Proteomes" id="UP001211544">
    <property type="component" value="Plasmid pGABEKP28_1"/>
</dbReference>
<evidence type="ECO:0000256" key="4">
    <source>
        <dbReference type="ARBA" id="ARBA00023163"/>
    </source>
</evidence>
<dbReference type="AlphaFoldDB" id="A0AAJ5QMR7"/>
<geneLocation type="plasmid" evidence="6 7">
    <name>pGABEKP28_1</name>
</geneLocation>
<dbReference type="InterPro" id="IPR005119">
    <property type="entry name" value="LysR_subst-bd"/>
</dbReference>
<dbReference type="Pfam" id="PF03466">
    <property type="entry name" value="LysR_substrate"/>
    <property type="match status" value="1"/>
</dbReference>
<comment type="similarity">
    <text evidence="1">Belongs to the LysR transcriptional regulatory family.</text>
</comment>
<protein>
    <submittedName>
        <fullName evidence="6">LysR family transcriptional regulator</fullName>
    </submittedName>
</protein>
<dbReference type="InterPro" id="IPR000847">
    <property type="entry name" value="LysR_HTH_N"/>
</dbReference>
<keyword evidence="4" id="KW-0804">Transcription</keyword>
<dbReference type="SUPFAM" id="SSF46785">
    <property type="entry name" value="Winged helix' DNA-binding domain"/>
    <property type="match status" value="1"/>
</dbReference>
<dbReference type="SUPFAM" id="SSF53850">
    <property type="entry name" value="Periplasmic binding protein-like II"/>
    <property type="match status" value="1"/>
</dbReference>
<dbReference type="GO" id="GO:0003677">
    <property type="term" value="F:DNA binding"/>
    <property type="evidence" value="ECO:0007669"/>
    <property type="project" value="UniProtKB-KW"/>
</dbReference>
<keyword evidence="2" id="KW-0805">Transcription regulation</keyword>
<dbReference type="RefSeq" id="WP_269950389.1">
    <property type="nucleotide sequence ID" value="NZ_CP104759.1"/>
</dbReference>
<organism evidence="6 7">
    <name type="scientific">Pantoea piersonii</name>
    <dbReference type="NCBI Taxonomy" id="2364647"/>
    <lineage>
        <taxon>Bacteria</taxon>
        <taxon>Pseudomonadati</taxon>
        <taxon>Pseudomonadota</taxon>
        <taxon>Gammaproteobacteria</taxon>
        <taxon>Enterobacterales</taxon>
        <taxon>Erwiniaceae</taxon>
        <taxon>Pantoea</taxon>
    </lineage>
</organism>
<keyword evidence="7" id="KW-1185">Reference proteome</keyword>
<evidence type="ECO:0000259" key="5">
    <source>
        <dbReference type="PROSITE" id="PS50931"/>
    </source>
</evidence>
<dbReference type="GO" id="GO:0003700">
    <property type="term" value="F:DNA-binding transcription factor activity"/>
    <property type="evidence" value="ECO:0007669"/>
    <property type="project" value="InterPro"/>
</dbReference>
<proteinExistence type="inferred from homology"/>
<dbReference type="EMBL" id="CP104759">
    <property type="protein sequence ID" value="WBG92861.1"/>
    <property type="molecule type" value="Genomic_DNA"/>
</dbReference>
<dbReference type="InterPro" id="IPR058163">
    <property type="entry name" value="LysR-type_TF_proteobact-type"/>
</dbReference>
<reference evidence="6 7" key="1">
    <citation type="journal article" date="2022" name="J Glob Antimicrob Resist">
        <title>First complete genome of a multidrug resistant strain of the novel human pathogen Kalamiella piersonii (GABEKP28) identified in human saliva.</title>
        <authorList>
            <person name="McDonagh F."/>
            <person name="Singh N.K."/>
            <person name="Venkateswaran K."/>
            <person name="Lonappan A.M."/>
            <person name="Hallahan B."/>
            <person name="Tuohy A."/>
            <person name="Burke L."/>
            <person name="Kovarova A."/>
            <person name="Miliotis G."/>
        </authorList>
    </citation>
    <scope>NUCLEOTIDE SEQUENCE [LARGE SCALE GENOMIC DNA]</scope>
    <source>
        <strain evidence="6 7">GABEKP28</strain>
    </source>
</reference>
<keyword evidence="6" id="KW-0614">Plasmid</keyword>
<dbReference type="PANTHER" id="PTHR30537:SF5">
    <property type="entry name" value="HTH-TYPE TRANSCRIPTIONAL ACTIVATOR TTDR-RELATED"/>
    <property type="match status" value="1"/>
</dbReference>
<accession>A0AAJ5QMR7</accession>
<evidence type="ECO:0000256" key="3">
    <source>
        <dbReference type="ARBA" id="ARBA00023125"/>
    </source>
</evidence>
<name>A0AAJ5QMR7_9GAMM</name>
<dbReference type="Gene3D" id="1.10.10.10">
    <property type="entry name" value="Winged helix-like DNA-binding domain superfamily/Winged helix DNA-binding domain"/>
    <property type="match status" value="1"/>
</dbReference>
<dbReference type="Gene3D" id="3.40.190.290">
    <property type="match status" value="1"/>
</dbReference>
<dbReference type="KEGG" id="kpie:N5580_19710"/>
<dbReference type="CDD" id="cd08422">
    <property type="entry name" value="PBP2_CrgA_like"/>
    <property type="match status" value="1"/>
</dbReference>
<dbReference type="InterPro" id="IPR036390">
    <property type="entry name" value="WH_DNA-bd_sf"/>
</dbReference>
<dbReference type="Pfam" id="PF00126">
    <property type="entry name" value="HTH_1"/>
    <property type="match status" value="1"/>
</dbReference>
<evidence type="ECO:0000256" key="1">
    <source>
        <dbReference type="ARBA" id="ARBA00009437"/>
    </source>
</evidence>
<dbReference type="PRINTS" id="PR00039">
    <property type="entry name" value="HTHLYSR"/>
</dbReference>
<feature type="domain" description="HTH lysR-type" evidence="5">
    <location>
        <begin position="7"/>
        <end position="64"/>
    </location>
</feature>
<keyword evidence="3" id="KW-0238">DNA-binding</keyword>
<sequence length="320" mass="35636">MEQISIERLTGLIAFTRAASLGSFSAASKALGISPSAVSKSIARLEKQMNLSLFTRTTRSLHLTQEGRVLYEKALQLLQEAENIQQAVISARSRPSGLLRVTAPWPIAVHILAPALPAFHERYPDIFVDIRINDQVSDMTAEGIDVALRVGSIPDSRLIARRLGHHRISAFASPSYLKRKGTPVHPDELKDHDCVNFRFQSTGQVFRWAFSMDNEIEEYPVNAWMMADASEVVSGVVISGGGIGFLPTYMSAQHVRNGTLVPVMPAFAFNRAWITALWPESRRNSINVRVFIDMLGEIFASPTPWENDLKIREETTNPPR</sequence>
<gene>
    <name evidence="6" type="ORF">N5580_19710</name>
</gene>
<evidence type="ECO:0000256" key="2">
    <source>
        <dbReference type="ARBA" id="ARBA00023015"/>
    </source>
</evidence>
<evidence type="ECO:0000313" key="7">
    <source>
        <dbReference type="Proteomes" id="UP001211544"/>
    </source>
</evidence>
<dbReference type="FunFam" id="1.10.10.10:FF:000001">
    <property type="entry name" value="LysR family transcriptional regulator"/>
    <property type="match status" value="1"/>
</dbReference>
<dbReference type="InterPro" id="IPR036388">
    <property type="entry name" value="WH-like_DNA-bd_sf"/>
</dbReference>